<dbReference type="RefSeq" id="WP_175187623.1">
    <property type="nucleotide sequence ID" value="NZ_JABVZQ010000013.1"/>
</dbReference>
<dbReference type="Proteomes" id="UP000619838">
    <property type="component" value="Unassembled WGS sequence"/>
</dbReference>
<evidence type="ECO:0000313" key="3">
    <source>
        <dbReference type="Proteomes" id="UP000619838"/>
    </source>
</evidence>
<name>A0ABR9XT64_9CHLB</name>
<gene>
    <name evidence="2" type="ORF">INT08_08550</name>
</gene>
<proteinExistence type="predicted"/>
<dbReference type="EMBL" id="JADGII010000014">
    <property type="protein sequence ID" value="MBF0637218.1"/>
    <property type="molecule type" value="Genomic_DNA"/>
</dbReference>
<keyword evidence="1" id="KW-0732">Signal</keyword>
<organism evidence="2 3">
    <name type="scientific">Prosthecochloris ethylica</name>
    <dbReference type="NCBI Taxonomy" id="2743976"/>
    <lineage>
        <taxon>Bacteria</taxon>
        <taxon>Pseudomonadati</taxon>
        <taxon>Chlorobiota</taxon>
        <taxon>Chlorobiia</taxon>
        <taxon>Chlorobiales</taxon>
        <taxon>Chlorobiaceae</taxon>
        <taxon>Prosthecochloris</taxon>
    </lineage>
</organism>
<keyword evidence="3" id="KW-1185">Reference proteome</keyword>
<dbReference type="SUPFAM" id="SSF47175">
    <property type="entry name" value="Cytochromes"/>
    <property type="match status" value="1"/>
</dbReference>
<accession>A0ABR9XT64</accession>
<evidence type="ECO:0000256" key="1">
    <source>
        <dbReference type="SAM" id="SignalP"/>
    </source>
</evidence>
<reference evidence="2 3" key="1">
    <citation type="journal article" date="2020" name="Microorganisms">
        <title>Simultaneous Genome Sequencing of Prosthecochloris ethylica and Desulfuromonas acetoxidans within a Syntrophic Mixture Reveals Unique Pili and Protein Interactions.</title>
        <authorList>
            <person name="Kyndt J.A."/>
            <person name="Van Beeumen J.J."/>
            <person name="Meyer T.E."/>
        </authorList>
    </citation>
    <scope>NUCLEOTIDE SEQUENCE [LARGE SCALE GENOMIC DNA]</scope>
    <source>
        <strain evidence="2 3">N3</strain>
    </source>
</reference>
<evidence type="ECO:0000313" key="2">
    <source>
        <dbReference type="EMBL" id="MBF0637218.1"/>
    </source>
</evidence>
<protein>
    <recommendedName>
        <fullName evidence="4">Cytochrome C</fullName>
    </recommendedName>
</protein>
<feature type="signal peptide" evidence="1">
    <location>
        <begin position="1"/>
        <end position="19"/>
    </location>
</feature>
<dbReference type="InterPro" id="IPR010980">
    <property type="entry name" value="Cyt_c/b562"/>
</dbReference>
<evidence type="ECO:0008006" key="4">
    <source>
        <dbReference type="Google" id="ProtNLM"/>
    </source>
</evidence>
<feature type="chain" id="PRO_5046305293" description="Cytochrome C" evidence="1">
    <location>
        <begin position="20"/>
        <end position="152"/>
    </location>
</feature>
<sequence>MKHIIIFLLAAVAAHPLSAQEKTAEELVSSKRKADMSYRQLMEIMGTASGMIAEGIARENKEMVKAAADLILDHPAPNHKPWEIVAPEERAEFKKALPAYDRILDRGAGQIRQAAENSEWIKANKAAAELMNSCITCHASWKAKAGWKPESR</sequence>
<comment type="caution">
    <text evidence="2">The sequence shown here is derived from an EMBL/GenBank/DDBJ whole genome shotgun (WGS) entry which is preliminary data.</text>
</comment>